<sequence length="412" mass="45493">MKAPMQRLWMTFGHWIRMLVASLIATSGIATLLVLEFVMIAAITVVFLALVPWALAVCLFLVVPWLVVATVYRWVIPAPLVVGRIGHDASVEAFEPLARSIANPDAREVLRWSGVAFGLLVTWFVGFVFVETSSLTPFQIVAPLAVVAGIVGSLFLTGRVVADELDEGGSVQRRLEEEVRILKRDELGSDDIERLKDLEARVDRLANQVGVPAPTVRLGRERMPIAATVGVRPQTSAIVVSRGLCEQLSDRELEGVLAHELAHLLNRDAAILTVLSIPRVKAHAMLENELEGNQSPYHHPAIAIPILVVASLSRWASTVVARYREYVADRGAVAITGDPAALASALETLDRDLASRPSSDLREHRSTTAFSIVPPPWEEHRFFDRTRQFVARRLFGTHPPTEKRVERIHARV</sequence>
<evidence type="ECO:0000313" key="15">
    <source>
        <dbReference type="Proteomes" id="UP000326170"/>
    </source>
</evidence>
<feature type="domain" description="Peptidase M48" evidence="13">
    <location>
        <begin position="196"/>
        <end position="411"/>
    </location>
</feature>
<dbReference type="GO" id="GO:0046872">
    <property type="term" value="F:metal ion binding"/>
    <property type="evidence" value="ECO:0007669"/>
    <property type="project" value="UniProtKB-KW"/>
</dbReference>
<dbReference type="GO" id="GO:0006508">
    <property type="term" value="P:proteolysis"/>
    <property type="evidence" value="ECO:0007669"/>
    <property type="project" value="UniProtKB-KW"/>
</dbReference>
<proteinExistence type="inferred from homology"/>
<evidence type="ECO:0000256" key="9">
    <source>
        <dbReference type="ARBA" id="ARBA00023049"/>
    </source>
</evidence>
<geneLocation type="plasmid" evidence="14 15">
    <name>unnamed1</name>
</geneLocation>
<dbReference type="Gene3D" id="3.30.2010.10">
    <property type="entry name" value="Metalloproteases ('zincins'), catalytic domain"/>
    <property type="match status" value="1"/>
</dbReference>
<keyword evidence="9 11" id="KW-0482">Metalloprotease</keyword>
<evidence type="ECO:0000256" key="1">
    <source>
        <dbReference type="ARBA" id="ARBA00004651"/>
    </source>
</evidence>
<keyword evidence="4 12" id="KW-0812">Transmembrane</keyword>
<organism evidence="14 15">
    <name type="scientific">Natronorubrum aibiense</name>
    <dbReference type="NCBI Taxonomy" id="348826"/>
    <lineage>
        <taxon>Archaea</taxon>
        <taxon>Methanobacteriati</taxon>
        <taxon>Methanobacteriota</taxon>
        <taxon>Stenosarchaea group</taxon>
        <taxon>Halobacteria</taxon>
        <taxon>Halobacteriales</taxon>
        <taxon>Natrialbaceae</taxon>
        <taxon>Natronorubrum</taxon>
    </lineage>
</organism>
<dbReference type="Proteomes" id="UP000326170">
    <property type="component" value="Plasmid unnamed1"/>
</dbReference>
<evidence type="ECO:0000256" key="11">
    <source>
        <dbReference type="RuleBase" id="RU003983"/>
    </source>
</evidence>
<dbReference type="Pfam" id="PF01435">
    <property type="entry name" value="Peptidase_M48"/>
    <property type="match status" value="1"/>
</dbReference>
<evidence type="ECO:0000256" key="4">
    <source>
        <dbReference type="ARBA" id="ARBA00022692"/>
    </source>
</evidence>
<dbReference type="AlphaFoldDB" id="A0A5P9P8L5"/>
<keyword evidence="14" id="KW-0614">Plasmid</keyword>
<evidence type="ECO:0000256" key="7">
    <source>
        <dbReference type="ARBA" id="ARBA00022833"/>
    </source>
</evidence>
<dbReference type="InterPro" id="IPR050083">
    <property type="entry name" value="HtpX_protease"/>
</dbReference>
<feature type="transmembrane region" description="Helical" evidence="12">
    <location>
        <begin position="109"/>
        <end position="130"/>
    </location>
</feature>
<evidence type="ECO:0000256" key="8">
    <source>
        <dbReference type="ARBA" id="ARBA00022989"/>
    </source>
</evidence>
<dbReference type="PANTHER" id="PTHR43221:SF1">
    <property type="entry name" value="PROTEASE HTPX"/>
    <property type="match status" value="1"/>
</dbReference>
<keyword evidence="5" id="KW-0479">Metal-binding</keyword>
<keyword evidence="2" id="KW-1003">Cell membrane</keyword>
<gene>
    <name evidence="14" type="ORF">GCU68_18200</name>
</gene>
<protein>
    <submittedName>
        <fullName evidence="14">M48 family metalloprotease</fullName>
    </submittedName>
</protein>
<dbReference type="GO" id="GO:0005886">
    <property type="term" value="C:plasma membrane"/>
    <property type="evidence" value="ECO:0007669"/>
    <property type="project" value="UniProtKB-SubCell"/>
</dbReference>
<dbReference type="EMBL" id="CP045489">
    <property type="protein sequence ID" value="QFU84462.1"/>
    <property type="molecule type" value="Genomic_DNA"/>
</dbReference>
<evidence type="ECO:0000259" key="13">
    <source>
        <dbReference type="Pfam" id="PF01435"/>
    </source>
</evidence>
<evidence type="ECO:0000313" key="14">
    <source>
        <dbReference type="EMBL" id="QFU84462.1"/>
    </source>
</evidence>
<name>A0A5P9P8L5_9EURY</name>
<keyword evidence="7 11" id="KW-0862">Zinc</keyword>
<comment type="subcellular location">
    <subcellularLocation>
        <location evidence="1">Cell membrane</location>
        <topology evidence="1">Multi-pass membrane protein</topology>
    </subcellularLocation>
</comment>
<dbReference type="PANTHER" id="PTHR43221">
    <property type="entry name" value="PROTEASE HTPX"/>
    <property type="match status" value="1"/>
</dbReference>
<evidence type="ECO:0000256" key="6">
    <source>
        <dbReference type="ARBA" id="ARBA00022801"/>
    </source>
</evidence>
<reference evidence="14 15" key="1">
    <citation type="journal article" date="2007" name="Int. J. Syst. Evol. Microbiol.">
        <title>Natronorubrum sulfidifaciens sp. nov., an extremely haloalkaliphilic archaeon isolated from Aiding salt lake in Xin-Jiang, China.</title>
        <authorList>
            <person name="Cui H.L."/>
            <person name="Tohty D."/>
            <person name="Liu H.C."/>
            <person name="Liu S.J."/>
            <person name="Oren A."/>
            <person name="Zhou P.J."/>
        </authorList>
    </citation>
    <scope>NUCLEOTIDE SEQUENCE [LARGE SCALE GENOMIC DNA]</scope>
    <source>
        <strain evidence="14 15">7-3</strain>
        <plasmid evidence="14">unnamed1</plasmid>
    </source>
</reference>
<dbReference type="CDD" id="cd07327">
    <property type="entry name" value="M48B_HtpX_like"/>
    <property type="match status" value="1"/>
</dbReference>
<keyword evidence="3 11" id="KW-0645">Protease</keyword>
<keyword evidence="8 12" id="KW-1133">Transmembrane helix</keyword>
<dbReference type="KEGG" id="nas:GCU68_18200"/>
<feature type="transmembrane region" description="Helical" evidence="12">
    <location>
        <begin position="53"/>
        <end position="75"/>
    </location>
</feature>
<keyword evidence="15" id="KW-1185">Reference proteome</keyword>
<dbReference type="InterPro" id="IPR001915">
    <property type="entry name" value="Peptidase_M48"/>
</dbReference>
<evidence type="ECO:0000256" key="5">
    <source>
        <dbReference type="ARBA" id="ARBA00022723"/>
    </source>
</evidence>
<comment type="similarity">
    <text evidence="11">Belongs to the peptidase M48 family.</text>
</comment>
<evidence type="ECO:0000256" key="3">
    <source>
        <dbReference type="ARBA" id="ARBA00022670"/>
    </source>
</evidence>
<accession>A0A5P9P8L5</accession>
<evidence type="ECO:0000256" key="2">
    <source>
        <dbReference type="ARBA" id="ARBA00022475"/>
    </source>
</evidence>
<evidence type="ECO:0000256" key="10">
    <source>
        <dbReference type="ARBA" id="ARBA00023136"/>
    </source>
</evidence>
<feature type="transmembrane region" description="Helical" evidence="12">
    <location>
        <begin position="136"/>
        <end position="156"/>
    </location>
</feature>
<keyword evidence="10 12" id="KW-0472">Membrane</keyword>
<evidence type="ECO:0000256" key="12">
    <source>
        <dbReference type="SAM" id="Phobius"/>
    </source>
</evidence>
<comment type="cofactor">
    <cofactor evidence="11">
        <name>Zn(2+)</name>
        <dbReference type="ChEBI" id="CHEBI:29105"/>
    </cofactor>
    <text evidence="11">Binds 1 zinc ion per subunit.</text>
</comment>
<keyword evidence="6 11" id="KW-0378">Hydrolase</keyword>
<dbReference type="GO" id="GO:0004222">
    <property type="term" value="F:metalloendopeptidase activity"/>
    <property type="evidence" value="ECO:0007669"/>
    <property type="project" value="InterPro"/>
</dbReference>
<feature type="transmembrane region" description="Helical" evidence="12">
    <location>
        <begin position="20"/>
        <end position="47"/>
    </location>
</feature>